<accession>A0A0D0BQP1</accession>
<feature type="region of interest" description="Disordered" evidence="1">
    <location>
        <begin position="33"/>
        <end position="79"/>
    </location>
</feature>
<organism evidence="2 3">
    <name type="scientific">Paxillus rubicundulus Ve08.2h10</name>
    <dbReference type="NCBI Taxonomy" id="930991"/>
    <lineage>
        <taxon>Eukaryota</taxon>
        <taxon>Fungi</taxon>
        <taxon>Dikarya</taxon>
        <taxon>Basidiomycota</taxon>
        <taxon>Agaricomycotina</taxon>
        <taxon>Agaricomycetes</taxon>
        <taxon>Agaricomycetidae</taxon>
        <taxon>Boletales</taxon>
        <taxon>Paxilineae</taxon>
        <taxon>Paxillaceae</taxon>
        <taxon>Paxillus</taxon>
    </lineage>
</organism>
<dbReference type="EMBL" id="KN829362">
    <property type="protein sequence ID" value="KIK73857.1"/>
    <property type="molecule type" value="Genomic_DNA"/>
</dbReference>
<feature type="non-terminal residue" evidence="2">
    <location>
        <position position="1"/>
    </location>
</feature>
<dbReference type="AlphaFoldDB" id="A0A0D0BQP1"/>
<dbReference type="Proteomes" id="UP000054538">
    <property type="component" value="Unassembled WGS sequence"/>
</dbReference>
<proteinExistence type="predicted"/>
<evidence type="ECO:0000313" key="2">
    <source>
        <dbReference type="EMBL" id="KIK73857.1"/>
    </source>
</evidence>
<name>A0A0D0BQP1_9AGAM</name>
<sequence length="171" mass="19299">MPKRAHESGEDQCDDQRVKARVAMKKYRDRVREDIEAGRLSQEEIQRRREYETKRKRAQRAKKAAEKASTTAERQTVASKSTCHVLVEPLAQVPSSVAAQRQYSRSQDAEVQAGEPHVTCNAGVQIAPLWLHAEVQTEPEYGFFPLPNIPATRQKDFVSGVRGIEVPECAE</sequence>
<dbReference type="HOGENOM" id="CLU_1566653_0_0_1"/>
<evidence type="ECO:0000256" key="1">
    <source>
        <dbReference type="SAM" id="MobiDB-lite"/>
    </source>
</evidence>
<protein>
    <submittedName>
        <fullName evidence="2">Uncharacterized protein</fullName>
    </submittedName>
</protein>
<reference evidence="2 3" key="1">
    <citation type="submission" date="2014-04" db="EMBL/GenBank/DDBJ databases">
        <authorList>
            <consortium name="DOE Joint Genome Institute"/>
            <person name="Kuo A."/>
            <person name="Kohler A."/>
            <person name="Jargeat P."/>
            <person name="Nagy L.G."/>
            <person name="Floudas D."/>
            <person name="Copeland A."/>
            <person name="Barry K.W."/>
            <person name="Cichocki N."/>
            <person name="Veneault-Fourrey C."/>
            <person name="LaButti K."/>
            <person name="Lindquist E.A."/>
            <person name="Lipzen A."/>
            <person name="Lundell T."/>
            <person name="Morin E."/>
            <person name="Murat C."/>
            <person name="Sun H."/>
            <person name="Tunlid A."/>
            <person name="Henrissat B."/>
            <person name="Grigoriev I.V."/>
            <person name="Hibbett D.S."/>
            <person name="Martin F."/>
            <person name="Nordberg H.P."/>
            <person name="Cantor M.N."/>
            <person name="Hua S.X."/>
        </authorList>
    </citation>
    <scope>NUCLEOTIDE SEQUENCE [LARGE SCALE GENOMIC DNA]</scope>
    <source>
        <strain evidence="2 3">Ve08.2h10</strain>
    </source>
</reference>
<reference evidence="3" key="2">
    <citation type="submission" date="2015-01" db="EMBL/GenBank/DDBJ databases">
        <title>Evolutionary Origins and Diversification of the Mycorrhizal Mutualists.</title>
        <authorList>
            <consortium name="DOE Joint Genome Institute"/>
            <consortium name="Mycorrhizal Genomics Consortium"/>
            <person name="Kohler A."/>
            <person name="Kuo A."/>
            <person name="Nagy L.G."/>
            <person name="Floudas D."/>
            <person name="Copeland A."/>
            <person name="Barry K.W."/>
            <person name="Cichocki N."/>
            <person name="Veneault-Fourrey C."/>
            <person name="LaButti K."/>
            <person name="Lindquist E.A."/>
            <person name="Lipzen A."/>
            <person name="Lundell T."/>
            <person name="Morin E."/>
            <person name="Murat C."/>
            <person name="Riley R."/>
            <person name="Ohm R."/>
            <person name="Sun H."/>
            <person name="Tunlid A."/>
            <person name="Henrissat B."/>
            <person name="Grigoriev I.V."/>
            <person name="Hibbett D.S."/>
            <person name="Martin F."/>
        </authorList>
    </citation>
    <scope>NUCLEOTIDE SEQUENCE [LARGE SCALE GENOMIC DNA]</scope>
    <source>
        <strain evidence="3">Ve08.2h10</strain>
    </source>
</reference>
<keyword evidence="3" id="KW-1185">Reference proteome</keyword>
<feature type="compositionally biased region" description="Basic and acidic residues" evidence="1">
    <location>
        <begin position="33"/>
        <end position="53"/>
    </location>
</feature>
<feature type="non-terminal residue" evidence="2">
    <location>
        <position position="171"/>
    </location>
</feature>
<evidence type="ECO:0000313" key="3">
    <source>
        <dbReference type="Proteomes" id="UP000054538"/>
    </source>
</evidence>
<gene>
    <name evidence="2" type="ORF">PAXRUDRAFT_29217</name>
</gene>
<dbReference type="InParanoid" id="A0A0D0BQP1"/>